<dbReference type="EMBL" id="JADIKK010000008">
    <property type="protein sequence ID" value="MFK2877652.1"/>
    <property type="molecule type" value="Genomic_DNA"/>
</dbReference>
<dbReference type="Pfam" id="PF09537">
    <property type="entry name" value="DUF2383"/>
    <property type="match status" value="1"/>
</dbReference>
<dbReference type="NCBIfam" id="TIGR02284">
    <property type="entry name" value="PA2169 family four-helix-bundle protein"/>
    <property type="match status" value="1"/>
</dbReference>
<protein>
    <submittedName>
        <fullName evidence="2">PA2169 family four-helix-bundle protein</fullName>
    </submittedName>
</protein>
<dbReference type="RefSeq" id="WP_404613963.1">
    <property type="nucleotide sequence ID" value="NZ_JADIKK010000008.1"/>
</dbReference>
<proteinExistence type="predicted"/>
<dbReference type="Gene3D" id="1.20.1260.10">
    <property type="match status" value="1"/>
</dbReference>
<gene>
    <name evidence="2" type="ORF">ISP25_11285</name>
</gene>
<accession>A0ABW8J6I4</accession>
<dbReference type="InterPro" id="IPR012347">
    <property type="entry name" value="Ferritin-like"/>
</dbReference>
<evidence type="ECO:0000313" key="3">
    <source>
        <dbReference type="Proteomes" id="UP001620339"/>
    </source>
</evidence>
<reference evidence="2 3" key="1">
    <citation type="submission" date="2020-10" db="EMBL/GenBank/DDBJ databases">
        <title>Phylogeny of dyella-like bacteria.</title>
        <authorList>
            <person name="Fu J."/>
        </authorList>
    </citation>
    <scope>NUCLEOTIDE SEQUENCE [LARGE SCALE GENOMIC DNA]</scope>
    <source>
        <strain evidence="2 3">KACC 19113</strain>
    </source>
</reference>
<dbReference type="InterPro" id="IPR011971">
    <property type="entry name" value="CHP02284"/>
</dbReference>
<keyword evidence="3" id="KW-1185">Reference proteome</keyword>
<comment type="caution">
    <text evidence="2">The sequence shown here is derived from an EMBL/GenBank/DDBJ whole genome shotgun (WGS) entry which is preliminary data.</text>
</comment>
<evidence type="ECO:0000259" key="1">
    <source>
        <dbReference type="Pfam" id="PF09537"/>
    </source>
</evidence>
<feature type="domain" description="DUF2383" evidence="1">
    <location>
        <begin position="11"/>
        <end position="114"/>
    </location>
</feature>
<evidence type="ECO:0000313" key="2">
    <source>
        <dbReference type="EMBL" id="MFK2877652.1"/>
    </source>
</evidence>
<name>A0ABW8J6I4_9GAMM</name>
<sequence length="147" mass="16428">MTTILAGTICNPLIRRGIDLCRLYRRAASAVNEPGLRAVLEEDAQTLAAVIADVQHEVEQAGGEPRTRGSWRAALRWRLFETMAHAGTRRDSTWIRELAQDEAALLRAFERAIAGLPEAFAKGLRRQLPRLRGIHLDMHELASHARS</sequence>
<dbReference type="Proteomes" id="UP001620339">
    <property type="component" value="Unassembled WGS sequence"/>
</dbReference>
<dbReference type="InterPro" id="IPR019052">
    <property type="entry name" value="DUF2383"/>
</dbReference>
<organism evidence="2 3">
    <name type="scientific">Rhodanobacter hydrolyticus</name>
    <dbReference type="NCBI Taxonomy" id="2250595"/>
    <lineage>
        <taxon>Bacteria</taxon>
        <taxon>Pseudomonadati</taxon>
        <taxon>Pseudomonadota</taxon>
        <taxon>Gammaproteobacteria</taxon>
        <taxon>Lysobacterales</taxon>
        <taxon>Rhodanobacteraceae</taxon>
        <taxon>Rhodanobacter</taxon>
    </lineage>
</organism>